<dbReference type="Pfam" id="PF06371">
    <property type="entry name" value="Drf_GBD"/>
    <property type="match status" value="2"/>
</dbReference>
<feature type="compositionally biased region" description="Low complexity" evidence="1">
    <location>
        <begin position="1"/>
        <end position="17"/>
    </location>
</feature>
<dbReference type="InterPro" id="IPR016024">
    <property type="entry name" value="ARM-type_fold"/>
</dbReference>
<name>A0ABD1CBT7_CULPP</name>
<organism evidence="3 4">
    <name type="scientific">Culex pipiens pipiens</name>
    <name type="common">Northern house mosquito</name>
    <dbReference type="NCBI Taxonomy" id="38569"/>
    <lineage>
        <taxon>Eukaryota</taxon>
        <taxon>Metazoa</taxon>
        <taxon>Ecdysozoa</taxon>
        <taxon>Arthropoda</taxon>
        <taxon>Hexapoda</taxon>
        <taxon>Insecta</taxon>
        <taxon>Pterygota</taxon>
        <taxon>Neoptera</taxon>
        <taxon>Endopterygota</taxon>
        <taxon>Diptera</taxon>
        <taxon>Nematocera</taxon>
        <taxon>Culicoidea</taxon>
        <taxon>Culicidae</taxon>
        <taxon>Culicinae</taxon>
        <taxon>Culicini</taxon>
        <taxon>Culex</taxon>
        <taxon>Culex</taxon>
    </lineage>
</organism>
<dbReference type="SUPFAM" id="SSF48371">
    <property type="entry name" value="ARM repeat"/>
    <property type="match status" value="1"/>
</dbReference>
<dbReference type="InterPro" id="IPR011989">
    <property type="entry name" value="ARM-like"/>
</dbReference>
<protein>
    <recommendedName>
        <fullName evidence="2">GBD/FH3 domain-containing protein</fullName>
    </recommendedName>
</protein>
<evidence type="ECO:0000313" key="4">
    <source>
        <dbReference type="Proteomes" id="UP001562425"/>
    </source>
</evidence>
<reference evidence="3 4" key="1">
    <citation type="submission" date="2024-05" db="EMBL/GenBank/DDBJ databases">
        <title>Culex pipiens pipiens assembly and annotation.</title>
        <authorList>
            <person name="Alout H."/>
            <person name="Durand T."/>
        </authorList>
    </citation>
    <scope>NUCLEOTIDE SEQUENCE [LARGE SCALE GENOMIC DNA]</scope>
    <source>
        <strain evidence="3">HA-2024</strain>
        <tissue evidence="3">Whole body</tissue>
    </source>
</reference>
<accession>A0ABD1CBT7</accession>
<dbReference type="SMART" id="SM01140">
    <property type="entry name" value="Drf_GBD"/>
    <property type="match status" value="1"/>
</dbReference>
<dbReference type="EMBL" id="JBEHCU010013926">
    <property type="protein sequence ID" value="KAL1373835.1"/>
    <property type="molecule type" value="Genomic_DNA"/>
</dbReference>
<sequence length="345" mass="38203">MGLASSKAANSIAASSSNGGGSKCVDNVIIGTHNHHPDIQQPCSLLPSPSSGFSIGGGIDTWKPAASSCHVRQASIRSRNLQPMPDIGELDRRFAKVLASMDLPADKAKLLKNYDNEKKWDIICDQEMVHAKDPPAHYLTKLRTYLDPKASRSHRKRKMVGESTSTQVLRDLEISLRTNHIEWVKEFLDDENQGLDALIDYLSFRLTMMRHEQRIQEAKSESDEGLNPNKTVAAADTTIASYGSNETNHKLGGSNGFMRPGLGDMMDSPSIKRRSRHIAKLNMGLTTDDIHVCIMCMRAIMNNKYGFNMVIQHREAINCIALSLIHKSLRTKALVLELLAAICLV</sequence>
<proteinExistence type="predicted"/>
<feature type="region of interest" description="Disordered" evidence="1">
    <location>
        <begin position="1"/>
        <end position="20"/>
    </location>
</feature>
<dbReference type="InterPro" id="IPR010473">
    <property type="entry name" value="GTPase-bd"/>
</dbReference>
<dbReference type="Proteomes" id="UP001562425">
    <property type="component" value="Unassembled WGS sequence"/>
</dbReference>
<dbReference type="PANTHER" id="PTHR45857:SF4">
    <property type="entry name" value="FORMIN-LIKE PROTEIN"/>
    <property type="match status" value="1"/>
</dbReference>
<dbReference type="InterPro" id="IPR043592">
    <property type="entry name" value="FMNL_animal"/>
</dbReference>
<comment type="caution">
    <text evidence="3">The sequence shown here is derived from an EMBL/GenBank/DDBJ whole genome shotgun (WGS) entry which is preliminary data.</text>
</comment>
<dbReference type="Gene3D" id="1.25.10.10">
    <property type="entry name" value="Leucine-rich Repeat Variant"/>
    <property type="match status" value="2"/>
</dbReference>
<evidence type="ECO:0000259" key="2">
    <source>
        <dbReference type="PROSITE" id="PS51232"/>
    </source>
</evidence>
<evidence type="ECO:0000313" key="3">
    <source>
        <dbReference type="EMBL" id="KAL1373835.1"/>
    </source>
</evidence>
<evidence type="ECO:0000256" key="1">
    <source>
        <dbReference type="SAM" id="MobiDB-lite"/>
    </source>
</evidence>
<dbReference type="AlphaFoldDB" id="A0ABD1CBT7"/>
<dbReference type="InterPro" id="IPR014768">
    <property type="entry name" value="GBD/FH3_dom"/>
</dbReference>
<dbReference type="PANTHER" id="PTHR45857">
    <property type="entry name" value="FORMIN-LIKE PROTEIN"/>
    <property type="match status" value="1"/>
</dbReference>
<gene>
    <name evidence="3" type="ORF">pipiens_001681</name>
</gene>
<keyword evidence="4" id="KW-1185">Reference proteome</keyword>
<dbReference type="PROSITE" id="PS51232">
    <property type="entry name" value="GBD_FH3"/>
    <property type="match status" value="1"/>
</dbReference>
<feature type="domain" description="GBD/FH3" evidence="2">
    <location>
        <begin position="82"/>
        <end position="345"/>
    </location>
</feature>